<sequence length="189" mass="21365">MFLGNKKKSSSHLSRCKQRMWNPQTTISSSVNQKVTAAKSPATASNVIRRFYDGLNSHDLVAVEEIIAENCVYEDLIFPHPCVGHKEVIEFFQQFFDSTSSDLHFVIDDISGEDSQAVGVIWHIEWKGKPMPCSKGCSFYRLETVNGKRQIIYGRDSVESAIKPGKAALVLIRSVIWLLQKFDQLTNQL</sequence>
<evidence type="ECO:0000313" key="3">
    <source>
        <dbReference type="Proteomes" id="UP000006729"/>
    </source>
</evidence>
<dbReference type="InterPro" id="IPR032710">
    <property type="entry name" value="NTF2-like_dom_sf"/>
</dbReference>
<dbReference type="PANTHER" id="PTHR33698">
    <property type="entry name" value="NUCLEAR TRANSPORT FACTOR 2 (NTF2)-LIKE PROTEIN"/>
    <property type="match status" value="1"/>
</dbReference>
<dbReference type="Pfam" id="PF12680">
    <property type="entry name" value="SnoaL_2"/>
    <property type="match status" value="1"/>
</dbReference>
<dbReference type="Proteomes" id="UP000006729">
    <property type="component" value="Chromosome 13"/>
</dbReference>
<dbReference type="SUPFAM" id="SSF54427">
    <property type="entry name" value="NTF2-like"/>
    <property type="match status" value="1"/>
</dbReference>
<evidence type="ECO:0000259" key="1">
    <source>
        <dbReference type="Pfam" id="PF12680"/>
    </source>
</evidence>
<evidence type="ECO:0000313" key="2">
    <source>
        <dbReference type="EMBL" id="RQO99227.1"/>
    </source>
</evidence>
<protein>
    <recommendedName>
        <fullName evidence="1">SnoaL-like domain-containing protein</fullName>
    </recommendedName>
</protein>
<dbReference type="InterPro" id="IPR037401">
    <property type="entry name" value="SnoaL-like"/>
</dbReference>
<dbReference type="PANTHER" id="PTHR33698:SF3">
    <property type="entry name" value="OS09G0266000 PROTEIN"/>
    <property type="match status" value="1"/>
</dbReference>
<dbReference type="AlphaFoldDB" id="A0A3N7FW31"/>
<reference evidence="2 3" key="1">
    <citation type="journal article" date="2006" name="Science">
        <title>The genome of black cottonwood, Populus trichocarpa (Torr. &amp; Gray).</title>
        <authorList>
            <person name="Tuskan G.A."/>
            <person name="Difazio S."/>
            <person name="Jansson S."/>
            <person name="Bohlmann J."/>
            <person name="Grigoriev I."/>
            <person name="Hellsten U."/>
            <person name="Putnam N."/>
            <person name="Ralph S."/>
            <person name="Rombauts S."/>
            <person name="Salamov A."/>
            <person name="Schein J."/>
            <person name="Sterck L."/>
            <person name="Aerts A."/>
            <person name="Bhalerao R.R."/>
            <person name="Bhalerao R.P."/>
            <person name="Blaudez D."/>
            <person name="Boerjan W."/>
            <person name="Brun A."/>
            <person name="Brunner A."/>
            <person name="Busov V."/>
            <person name="Campbell M."/>
            <person name="Carlson J."/>
            <person name="Chalot M."/>
            <person name="Chapman J."/>
            <person name="Chen G.L."/>
            <person name="Cooper D."/>
            <person name="Coutinho P.M."/>
            <person name="Couturier J."/>
            <person name="Covert S."/>
            <person name="Cronk Q."/>
            <person name="Cunningham R."/>
            <person name="Davis J."/>
            <person name="Degroeve S."/>
            <person name="Dejardin A."/>
            <person name="Depamphilis C."/>
            <person name="Detter J."/>
            <person name="Dirks B."/>
            <person name="Dubchak I."/>
            <person name="Duplessis S."/>
            <person name="Ehlting J."/>
            <person name="Ellis B."/>
            <person name="Gendler K."/>
            <person name="Goodstein D."/>
            <person name="Gribskov M."/>
            <person name="Grimwood J."/>
            <person name="Groover A."/>
            <person name="Gunter L."/>
            <person name="Hamberger B."/>
            <person name="Heinze B."/>
            <person name="Helariutta Y."/>
            <person name="Henrissat B."/>
            <person name="Holligan D."/>
            <person name="Holt R."/>
            <person name="Huang W."/>
            <person name="Islam-Faridi N."/>
            <person name="Jones S."/>
            <person name="Jones-Rhoades M."/>
            <person name="Jorgensen R."/>
            <person name="Joshi C."/>
            <person name="Kangasjarvi J."/>
            <person name="Karlsson J."/>
            <person name="Kelleher C."/>
            <person name="Kirkpatrick R."/>
            <person name="Kirst M."/>
            <person name="Kohler A."/>
            <person name="Kalluri U."/>
            <person name="Larimer F."/>
            <person name="Leebens-Mack J."/>
            <person name="Leple J.C."/>
            <person name="Locascio P."/>
            <person name="Lou Y."/>
            <person name="Lucas S."/>
            <person name="Martin F."/>
            <person name="Montanini B."/>
            <person name="Napoli C."/>
            <person name="Nelson D.R."/>
            <person name="Nelson C."/>
            <person name="Nieminen K."/>
            <person name="Nilsson O."/>
            <person name="Pereda V."/>
            <person name="Peter G."/>
            <person name="Philippe R."/>
            <person name="Pilate G."/>
            <person name="Poliakov A."/>
            <person name="Razumovskaya J."/>
            <person name="Richardson P."/>
            <person name="Rinaldi C."/>
            <person name="Ritland K."/>
            <person name="Rouze P."/>
            <person name="Ryaboy D."/>
            <person name="Schmutz J."/>
            <person name="Schrader J."/>
            <person name="Segerman B."/>
            <person name="Shin H."/>
            <person name="Siddiqui A."/>
            <person name="Sterky F."/>
            <person name="Terry A."/>
            <person name="Tsai C.J."/>
            <person name="Uberbacher E."/>
            <person name="Unneberg P."/>
            <person name="Vahala J."/>
            <person name="Wall K."/>
            <person name="Wessler S."/>
            <person name="Yang G."/>
            <person name="Yin T."/>
            <person name="Douglas C."/>
            <person name="Marra M."/>
            <person name="Sandberg G."/>
            <person name="Van de Peer Y."/>
            <person name="Rokhsar D."/>
        </authorList>
    </citation>
    <scope>NUCLEOTIDE SEQUENCE [LARGE SCALE GENOMIC DNA]</scope>
    <source>
        <strain evidence="3">cv. Nisqually</strain>
    </source>
</reference>
<proteinExistence type="predicted"/>
<gene>
    <name evidence="2" type="ORF">POPTR_013G100600</name>
</gene>
<feature type="domain" description="SnoaL-like" evidence="1">
    <location>
        <begin position="48"/>
        <end position="143"/>
    </location>
</feature>
<accession>A0A3N7FW31</accession>
<name>A0A3N7FW31_POPTR</name>
<dbReference type="STRING" id="3694.A0A3N7FW31"/>
<dbReference type="EMBL" id="CM009302">
    <property type="protein sequence ID" value="RQO99227.1"/>
    <property type="molecule type" value="Genomic_DNA"/>
</dbReference>
<keyword evidence="3" id="KW-1185">Reference proteome</keyword>
<dbReference type="InParanoid" id="A0A3N7FW31"/>
<organism evidence="2 3">
    <name type="scientific">Populus trichocarpa</name>
    <name type="common">Western balsam poplar</name>
    <name type="synonym">Populus balsamifera subsp. trichocarpa</name>
    <dbReference type="NCBI Taxonomy" id="3694"/>
    <lineage>
        <taxon>Eukaryota</taxon>
        <taxon>Viridiplantae</taxon>
        <taxon>Streptophyta</taxon>
        <taxon>Embryophyta</taxon>
        <taxon>Tracheophyta</taxon>
        <taxon>Spermatophyta</taxon>
        <taxon>Magnoliopsida</taxon>
        <taxon>eudicotyledons</taxon>
        <taxon>Gunneridae</taxon>
        <taxon>Pentapetalae</taxon>
        <taxon>rosids</taxon>
        <taxon>fabids</taxon>
        <taxon>Malpighiales</taxon>
        <taxon>Salicaceae</taxon>
        <taxon>Saliceae</taxon>
        <taxon>Populus</taxon>
    </lineage>
</organism>
<dbReference type="Gene3D" id="3.10.450.50">
    <property type="match status" value="1"/>
</dbReference>